<keyword evidence="2" id="KW-0378">Hydrolase</keyword>
<proteinExistence type="predicted"/>
<evidence type="ECO:0000313" key="2">
    <source>
        <dbReference type="EMBL" id="NYI94256.1"/>
    </source>
</evidence>
<dbReference type="Proteomes" id="UP000575985">
    <property type="component" value="Unassembled WGS sequence"/>
</dbReference>
<dbReference type="InterPro" id="IPR029058">
    <property type="entry name" value="AB_hydrolase_fold"/>
</dbReference>
<keyword evidence="2" id="KW-0031">Aminopeptidase</keyword>
<sequence length="80" mass="8601">MTTVRTAFPSGRDHCAAWLTLPEAPGPHPVVVLVHGGGATHAMMLDQYETWLPERRRAPAPGASPPCAEWCAHHPRAGGR</sequence>
<protein>
    <submittedName>
        <fullName evidence="2">Dipeptidyl aminopeptidase/acylaminoacyl peptidase</fullName>
    </submittedName>
</protein>
<dbReference type="Gene3D" id="3.40.50.1820">
    <property type="entry name" value="alpha/beta hydrolase"/>
    <property type="match status" value="1"/>
</dbReference>
<dbReference type="EMBL" id="JACCFO010000001">
    <property type="protein sequence ID" value="NYI94256.1"/>
    <property type="molecule type" value="Genomic_DNA"/>
</dbReference>
<comment type="caution">
    <text evidence="2">The sequence shown here is derived from an EMBL/GenBank/DDBJ whole genome shotgun (WGS) entry which is preliminary data.</text>
</comment>
<dbReference type="AlphaFoldDB" id="A0A853BIA3"/>
<evidence type="ECO:0000256" key="1">
    <source>
        <dbReference type="SAM" id="MobiDB-lite"/>
    </source>
</evidence>
<keyword evidence="2" id="KW-0645">Protease</keyword>
<feature type="region of interest" description="Disordered" evidence="1">
    <location>
        <begin position="56"/>
        <end position="80"/>
    </location>
</feature>
<dbReference type="RefSeq" id="WP_217782805.1">
    <property type="nucleotide sequence ID" value="NZ_JACCFO010000001.1"/>
</dbReference>
<evidence type="ECO:0000313" key="3">
    <source>
        <dbReference type="Proteomes" id="UP000575985"/>
    </source>
</evidence>
<name>A0A853BIA3_9ACTN</name>
<keyword evidence="3" id="KW-1185">Reference proteome</keyword>
<reference evidence="2 3" key="1">
    <citation type="submission" date="2020-07" db="EMBL/GenBank/DDBJ databases">
        <title>Sequencing the genomes of 1000 actinobacteria strains.</title>
        <authorList>
            <person name="Klenk H.-P."/>
        </authorList>
    </citation>
    <scope>NUCLEOTIDE SEQUENCE [LARGE SCALE GENOMIC DNA]</scope>
    <source>
        <strain evidence="2 3">DSM 45927</strain>
    </source>
</reference>
<accession>A0A853BIA3</accession>
<gene>
    <name evidence="2" type="ORF">HNR12_000533</name>
</gene>
<organism evidence="2 3">
    <name type="scientific">Streptomonospora nanhaiensis</name>
    <dbReference type="NCBI Taxonomy" id="1323731"/>
    <lineage>
        <taxon>Bacteria</taxon>
        <taxon>Bacillati</taxon>
        <taxon>Actinomycetota</taxon>
        <taxon>Actinomycetes</taxon>
        <taxon>Streptosporangiales</taxon>
        <taxon>Nocardiopsidaceae</taxon>
        <taxon>Streptomonospora</taxon>
    </lineage>
</organism>
<dbReference type="GO" id="GO:0004177">
    <property type="term" value="F:aminopeptidase activity"/>
    <property type="evidence" value="ECO:0007669"/>
    <property type="project" value="UniProtKB-KW"/>
</dbReference>
<dbReference type="SUPFAM" id="SSF53474">
    <property type="entry name" value="alpha/beta-Hydrolases"/>
    <property type="match status" value="1"/>
</dbReference>